<comment type="pathway">
    <text evidence="1 6">Carbohydrate biosynthesis; dTDP-L-rhamnose biosynthesis.</text>
</comment>
<dbReference type="Gene3D" id="3.40.50.720">
    <property type="entry name" value="NAD(P)-binding Rossmann-like Domain"/>
    <property type="match status" value="1"/>
</dbReference>
<comment type="caution">
    <text evidence="8">The sequence shown here is derived from an EMBL/GenBank/DDBJ whole genome shotgun (WGS) entry which is preliminary data.</text>
</comment>
<dbReference type="CDD" id="cd05254">
    <property type="entry name" value="dTDP_HR_like_SDR_e"/>
    <property type="match status" value="1"/>
</dbReference>
<dbReference type="Proteomes" id="UP001500235">
    <property type="component" value="Unassembled WGS sequence"/>
</dbReference>
<organism evidence="8 9">
    <name type="scientific">Sphingomonas swuensis</name>
    <dbReference type="NCBI Taxonomy" id="977800"/>
    <lineage>
        <taxon>Bacteria</taxon>
        <taxon>Pseudomonadati</taxon>
        <taxon>Pseudomonadota</taxon>
        <taxon>Alphaproteobacteria</taxon>
        <taxon>Sphingomonadales</taxon>
        <taxon>Sphingomonadaceae</taxon>
        <taxon>Sphingomonas</taxon>
    </lineage>
</organism>
<protein>
    <recommendedName>
        <fullName evidence="4 6">dTDP-4-dehydrorhamnose reductase</fullName>
        <ecNumber evidence="3 6">1.1.1.133</ecNumber>
    </recommendedName>
</protein>
<keyword evidence="6" id="KW-0560">Oxidoreductase</keyword>
<evidence type="ECO:0000313" key="9">
    <source>
        <dbReference type="Proteomes" id="UP001500235"/>
    </source>
</evidence>
<gene>
    <name evidence="8" type="primary">rfbD</name>
    <name evidence="8" type="ORF">GCM10022280_16790</name>
</gene>
<dbReference type="SUPFAM" id="SSF51735">
    <property type="entry name" value="NAD(P)-binding Rossmann-fold domains"/>
    <property type="match status" value="1"/>
</dbReference>
<dbReference type="EMBL" id="BAABBQ010000001">
    <property type="protein sequence ID" value="GAA4018058.1"/>
    <property type="molecule type" value="Genomic_DNA"/>
</dbReference>
<reference evidence="9" key="1">
    <citation type="journal article" date="2019" name="Int. J. Syst. Evol. Microbiol.">
        <title>The Global Catalogue of Microorganisms (GCM) 10K type strain sequencing project: providing services to taxonomists for standard genome sequencing and annotation.</title>
        <authorList>
            <consortium name="The Broad Institute Genomics Platform"/>
            <consortium name="The Broad Institute Genome Sequencing Center for Infectious Disease"/>
            <person name="Wu L."/>
            <person name="Ma J."/>
        </authorList>
    </citation>
    <scope>NUCLEOTIDE SEQUENCE [LARGE SCALE GENOMIC DNA]</scope>
    <source>
        <strain evidence="9">JCM 17563</strain>
    </source>
</reference>
<comment type="function">
    <text evidence="6">Catalyzes the reduction of dTDP-6-deoxy-L-lyxo-4-hexulose to yield dTDP-L-rhamnose.</text>
</comment>
<evidence type="ECO:0000256" key="1">
    <source>
        <dbReference type="ARBA" id="ARBA00004781"/>
    </source>
</evidence>
<dbReference type="EC" id="1.1.1.133" evidence="3 6"/>
<dbReference type="PANTHER" id="PTHR10491">
    <property type="entry name" value="DTDP-4-DEHYDRORHAMNOSE REDUCTASE"/>
    <property type="match status" value="1"/>
</dbReference>
<sequence>MKILVLGRSGQLATALSEMAGSMAEVRLQRVGRPDLDMAEPGQVADLIAAERPDLVINAVAYTAVDKAEQEEGQAFRLNAEAAGEAAEAAGRAGAGFIHVSTDYVFDGSGDRPWSESDPTGPLGAYGRTKLAGEIEVRRRNPDALIVRTSWVYGPTGSNFVATMLRLGATKDRITVVEDQVGCPTHAGDLAWVLLTLARRWPEPAGLTLHVAGSGALSWADFARATFEASASAGGPSAEVIGISTADYGAPAPRPANSRLSTELLKSRFGLVVPGWRERIGPTVAKHLAGMAPAACAGAGKP</sequence>
<keyword evidence="6" id="KW-0521">NADP</keyword>
<comment type="catalytic activity">
    <reaction evidence="5 6">
        <text>dTDP-beta-L-rhamnose + NADP(+) = dTDP-4-dehydro-beta-L-rhamnose + NADPH + H(+)</text>
        <dbReference type="Rhea" id="RHEA:21796"/>
        <dbReference type="ChEBI" id="CHEBI:15378"/>
        <dbReference type="ChEBI" id="CHEBI:57510"/>
        <dbReference type="ChEBI" id="CHEBI:57783"/>
        <dbReference type="ChEBI" id="CHEBI:58349"/>
        <dbReference type="ChEBI" id="CHEBI:62830"/>
        <dbReference type="EC" id="1.1.1.133"/>
    </reaction>
</comment>
<name>A0ABP7SXR6_9SPHN</name>
<dbReference type="PANTHER" id="PTHR10491:SF4">
    <property type="entry name" value="METHIONINE ADENOSYLTRANSFERASE 2 SUBUNIT BETA"/>
    <property type="match status" value="1"/>
</dbReference>
<comment type="similarity">
    <text evidence="2 6">Belongs to the dTDP-4-dehydrorhamnose reductase family.</text>
</comment>
<evidence type="ECO:0000256" key="6">
    <source>
        <dbReference type="RuleBase" id="RU364082"/>
    </source>
</evidence>
<feature type="domain" description="RmlD-like substrate binding" evidence="7">
    <location>
        <begin position="1"/>
        <end position="286"/>
    </location>
</feature>
<proteinExistence type="inferred from homology"/>
<evidence type="ECO:0000256" key="2">
    <source>
        <dbReference type="ARBA" id="ARBA00010944"/>
    </source>
</evidence>
<evidence type="ECO:0000256" key="5">
    <source>
        <dbReference type="ARBA" id="ARBA00048200"/>
    </source>
</evidence>
<keyword evidence="9" id="KW-1185">Reference proteome</keyword>
<dbReference type="Pfam" id="PF04321">
    <property type="entry name" value="RmlD_sub_bind"/>
    <property type="match status" value="1"/>
</dbReference>
<dbReference type="InterPro" id="IPR005913">
    <property type="entry name" value="dTDP_dehydrorham_reduct"/>
</dbReference>
<comment type="cofactor">
    <cofactor evidence="6">
        <name>Mg(2+)</name>
        <dbReference type="ChEBI" id="CHEBI:18420"/>
    </cofactor>
    <text evidence="6">Binds 1 Mg(2+) ion per monomer.</text>
</comment>
<dbReference type="InterPro" id="IPR036291">
    <property type="entry name" value="NAD(P)-bd_dom_sf"/>
</dbReference>
<dbReference type="NCBIfam" id="TIGR01214">
    <property type="entry name" value="rmlD"/>
    <property type="match status" value="1"/>
</dbReference>
<evidence type="ECO:0000256" key="3">
    <source>
        <dbReference type="ARBA" id="ARBA00012929"/>
    </source>
</evidence>
<dbReference type="Gene3D" id="3.90.25.10">
    <property type="entry name" value="UDP-galactose 4-epimerase, domain 1"/>
    <property type="match status" value="1"/>
</dbReference>
<dbReference type="RefSeq" id="WP_344706948.1">
    <property type="nucleotide sequence ID" value="NZ_BAABBQ010000001.1"/>
</dbReference>
<accession>A0ABP7SXR6</accession>
<evidence type="ECO:0000313" key="8">
    <source>
        <dbReference type="EMBL" id="GAA4018058.1"/>
    </source>
</evidence>
<evidence type="ECO:0000256" key="4">
    <source>
        <dbReference type="ARBA" id="ARBA00017099"/>
    </source>
</evidence>
<evidence type="ECO:0000259" key="7">
    <source>
        <dbReference type="Pfam" id="PF04321"/>
    </source>
</evidence>
<dbReference type="InterPro" id="IPR029903">
    <property type="entry name" value="RmlD-like-bd"/>
</dbReference>